<evidence type="ECO:0000313" key="12">
    <source>
        <dbReference type="EMBL" id="KGO56864.1"/>
    </source>
</evidence>
<dbReference type="Pfam" id="PF00445">
    <property type="entry name" value="Ribonuclease_T2"/>
    <property type="match status" value="1"/>
</dbReference>
<gene>
    <name evidence="12" type="ORF">PEX2_076920</name>
</gene>
<name>A0A0A2KVU5_PENEN</name>
<dbReference type="CDD" id="cd01061">
    <property type="entry name" value="RNase_T2_euk"/>
    <property type="match status" value="1"/>
</dbReference>
<keyword evidence="3" id="KW-0540">Nuclease</keyword>
<reference evidence="12 13" key="1">
    <citation type="journal article" date="2015" name="Mol. Plant Microbe Interact.">
        <title>Genome, transcriptome, and functional analyses of Penicillium expansum provide new insights into secondary metabolism and pathogenicity.</title>
        <authorList>
            <person name="Ballester A.R."/>
            <person name="Marcet-Houben M."/>
            <person name="Levin E."/>
            <person name="Sela N."/>
            <person name="Selma-Lazaro C."/>
            <person name="Carmona L."/>
            <person name="Wisniewski M."/>
            <person name="Droby S."/>
            <person name="Gonzalez-Candelas L."/>
            <person name="Gabaldon T."/>
        </authorList>
    </citation>
    <scope>NUCLEOTIDE SEQUENCE [LARGE SCALE GENOMIC DNA]</scope>
    <source>
        <strain evidence="12 13">MD-8</strain>
    </source>
</reference>
<evidence type="ECO:0000256" key="1">
    <source>
        <dbReference type="ARBA" id="ARBA00007469"/>
    </source>
</evidence>
<evidence type="ECO:0000256" key="10">
    <source>
        <dbReference type="RuleBase" id="RU004328"/>
    </source>
</evidence>
<dbReference type="VEuPathDB" id="FungiDB:PEXP_049240"/>
<dbReference type="GO" id="GO:0003723">
    <property type="term" value="F:RNA binding"/>
    <property type="evidence" value="ECO:0007669"/>
    <property type="project" value="InterPro"/>
</dbReference>
<dbReference type="RefSeq" id="XP_016598555.1">
    <property type="nucleotide sequence ID" value="XM_016744962.1"/>
</dbReference>
<evidence type="ECO:0000256" key="5">
    <source>
        <dbReference type="ARBA" id="ARBA00022801"/>
    </source>
</evidence>
<dbReference type="PROSITE" id="PS00531">
    <property type="entry name" value="RNASE_T2_2"/>
    <property type="match status" value="1"/>
</dbReference>
<feature type="signal peptide" evidence="11">
    <location>
        <begin position="1"/>
        <end position="15"/>
    </location>
</feature>
<evidence type="ECO:0000256" key="3">
    <source>
        <dbReference type="ARBA" id="ARBA00022722"/>
    </source>
</evidence>
<dbReference type="GeneID" id="27680382"/>
<dbReference type="AlphaFoldDB" id="A0A0A2KVU5"/>
<proteinExistence type="inferred from homology"/>
<comment type="caution">
    <text evidence="12">The sequence shown here is derived from an EMBL/GenBank/DDBJ whole genome shotgun (WGS) entry which is preliminary data.</text>
</comment>
<dbReference type="SUPFAM" id="SSF55895">
    <property type="entry name" value="Ribonuclease Rh-like"/>
    <property type="match status" value="1"/>
</dbReference>
<dbReference type="GO" id="GO:0016787">
    <property type="term" value="F:hydrolase activity"/>
    <property type="evidence" value="ECO:0007669"/>
    <property type="project" value="UniProtKB-KW"/>
</dbReference>
<dbReference type="InterPro" id="IPR036430">
    <property type="entry name" value="RNase_T2-like_sf"/>
</dbReference>
<feature type="active site" evidence="9">
    <location>
        <position position="129"/>
    </location>
</feature>
<keyword evidence="5" id="KW-0378">Hydrolase</keyword>
<dbReference type="PANTHER" id="PTHR11240">
    <property type="entry name" value="RIBONUCLEASE T2"/>
    <property type="match status" value="1"/>
</dbReference>
<feature type="chain" id="PRO_5013334408" description="ribonuclease T2" evidence="11">
    <location>
        <begin position="16"/>
        <end position="267"/>
    </location>
</feature>
<dbReference type="InterPro" id="IPR018188">
    <property type="entry name" value="RNase_T2_His_AS_1"/>
</dbReference>
<dbReference type="InterPro" id="IPR001568">
    <property type="entry name" value="RNase_T2-like"/>
</dbReference>
<comment type="similarity">
    <text evidence="1 10">Belongs to the RNase T2 family.</text>
</comment>
<dbReference type="Gene3D" id="3.90.730.10">
    <property type="entry name" value="Ribonuclease T2-like"/>
    <property type="match status" value="1"/>
</dbReference>
<dbReference type="PROSITE" id="PS00530">
    <property type="entry name" value="RNASE_T2_1"/>
    <property type="match status" value="1"/>
</dbReference>
<keyword evidence="6" id="KW-1015">Disulfide bond</keyword>
<dbReference type="STRING" id="27334.A0A0A2KVU5"/>
<keyword evidence="11" id="KW-0732">Signal</keyword>
<dbReference type="InterPro" id="IPR033130">
    <property type="entry name" value="RNase_T2_His_AS_2"/>
</dbReference>
<keyword evidence="13" id="KW-1185">Reference proteome</keyword>
<sequence>MLALAAMSLITGTTANLETCASSTAFSCVSSSTEPTCCFNYPGGALLQTQFWDTSPSTGPDDSWTIHGLWPDNCDGTYQSSCDSERAYSNITAILQDQDLGDLVDYMDDYWVDINGDNENFWSHEWSKHGTCVNTIDPSCYSDYKPQEEVGDFFQKTVNLFKSLDTHKVYPLSALHDMRPSFLTVSQALAAAGITPSTSKTYTLSAIQKALTSMHGASVYVGCSSGKLNQAWYFFNVKGNAIDGTYKAVDTLTTPGCPKTGIKYVPK</sequence>
<evidence type="ECO:0000313" key="13">
    <source>
        <dbReference type="Proteomes" id="UP000030143"/>
    </source>
</evidence>
<organism evidence="12 13">
    <name type="scientific">Penicillium expansum</name>
    <name type="common">Blue mold rot fungus</name>
    <dbReference type="NCBI Taxonomy" id="27334"/>
    <lineage>
        <taxon>Eukaryota</taxon>
        <taxon>Fungi</taxon>
        <taxon>Dikarya</taxon>
        <taxon>Ascomycota</taxon>
        <taxon>Pezizomycotina</taxon>
        <taxon>Eurotiomycetes</taxon>
        <taxon>Eurotiomycetidae</taxon>
        <taxon>Eurotiales</taxon>
        <taxon>Aspergillaceae</taxon>
        <taxon>Penicillium</taxon>
    </lineage>
</organism>
<evidence type="ECO:0000256" key="7">
    <source>
        <dbReference type="ARBA" id="ARBA00023180"/>
    </source>
</evidence>
<accession>A0A0A2KVU5</accession>
<dbReference type="PhylomeDB" id="A0A0A2KVU5"/>
<protein>
    <recommendedName>
        <fullName evidence="2">ribonuclease T2</fullName>
        <ecNumber evidence="2">4.6.1.19</ecNumber>
    </recommendedName>
</protein>
<keyword evidence="7" id="KW-0325">Glycoprotein</keyword>
<feature type="active site" evidence="9">
    <location>
        <position position="67"/>
    </location>
</feature>
<evidence type="ECO:0000256" key="6">
    <source>
        <dbReference type="ARBA" id="ARBA00023157"/>
    </source>
</evidence>
<evidence type="ECO:0000256" key="9">
    <source>
        <dbReference type="PIRSR" id="PIRSR633697-1"/>
    </source>
</evidence>
<dbReference type="OrthoDB" id="435754at2759"/>
<evidence type="ECO:0000256" key="4">
    <source>
        <dbReference type="ARBA" id="ARBA00022759"/>
    </source>
</evidence>
<dbReference type="Proteomes" id="UP000030143">
    <property type="component" value="Unassembled WGS sequence"/>
</dbReference>
<feature type="active site" evidence="9">
    <location>
        <position position="125"/>
    </location>
</feature>
<dbReference type="HOGENOM" id="CLU_037966_1_0_1"/>
<keyword evidence="4" id="KW-0255">Endonuclease</keyword>
<dbReference type="GO" id="GO:0005576">
    <property type="term" value="C:extracellular region"/>
    <property type="evidence" value="ECO:0007669"/>
    <property type="project" value="TreeGrafter"/>
</dbReference>
<keyword evidence="8" id="KW-0456">Lyase</keyword>
<evidence type="ECO:0000256" key="2">
    <source>
        <dbReference type="ARBA" id="ARBA00012571"/>
    </source>
</evidence>
<dbReference type="PANTHER" id="PTHR11240:SF79">
    <property type="entry name" value="RIBONUCLEASE T2"/>
    <property type="match status" value="1"/>
</dbReference>
<dbReference type="FunFam" id="3.90.730.10:FF:000004">
    <property type="entry name" value="Ribonuclease T2-like"/>
    <property type="match status" value="1"/>
</dbReference>
<dbReference type="InterPro" id="IPR033697">
    <property type="entry name" value="Ribonuclease_T2_eukaryotic"/>
</dbReference>
<evidence type="ECO:0000256" key="11">
    <source>
        <dbReference type="SAM" id="SignalP"/>
    </source>
</evidence>
<dbReference type="GO" id="GO:0006401">
    <property type="term" value="P:RNA catabolic process"/>
    <property type="evidence" value="ECO:0007669"/>
    <property type="project" value="TreeGrafter"/>
</dbReference>
<dbReference type="GO" id="GO:0033897">
    <property type="term" value="F:ribonuclease T2 activity"/>
    <property type="evidence" value="ECO:0007669"/>
    <property type="project" value="UniProtKB-EC"/>
</dbReference>
<dbReference type="EMBL" id="JQFZ01000159">
    <property type="protein sequence ID" value="KGO56864.1"/>
    <property type="molecule type" value="Genomic_DNA"/>
</dbReference>
<evidence type="ECO:0000256" key="8">
    <source>
        <dbReference type="ARBA" id="ARBA00023239"/>
    </source>
</evidence>
<dbReference type="EC" id="4.6.1.19" evidence="2"/>